<dbReference type="AlphaFoldDB" id="J0W3W3"/>
<evidence type="ECO:0000313" key="1">
    <source>
        <dbReference type="EMBL" id="EJC79833.1"/>
    </source>
</evidence>
<reference evidence="1 2" key="1">
    <citation type="submission" date="2012-02" db="EMBL/GenBank/DDBJ databases">
        <title>Improved High-Quality Draft Sequence of Rhizobium leguminosarum bv. trifolii WSM2297.</title>
        <authorList>
            <consortium name="US DOE Joint Genome Institute"/>
            <person name="Lucas S."/>
            <person name="Han J."/>
            <person name="Lapidus A."/>
            <person name="Cheng J.-F."/>
            <person name="Goodwin L."/>
            <person name="Pitluck S."/>
            <person name="Peters L."/>
            <person name="Ovchinnikova G."/>
            <person name="Zhang X."/>
            <person name="Detter J.C."/>
            <person name="Han C."/>
            <person name="Tapia R."/>
            <person name="Land M."/>
            <person name="Hauser L."/>
            <person name="Kyrpides N."/>
            <person name="Ivanova N."/>
            <person name="Pagani I."/>
            <person name="Brau L."/>
            <person name="Yates R."/>
            <person name="O'Hara G."/>
            <person name="Rui T."/>
            <person name="Howieson J."/>
            <person name="Reeve W."/>
            <person name="Woyke T."/>
        </authorList>
    </citation>
    <scope>NUCLEOTIDE SEQUENCE [LARGE SCALE GENOMIC DNA]</scope>
    <source>
        <strain evidence="1 2">WSM2297</strain>
    </source>
</reference>
<accession>J0W3W3</accession>
<gene>
    <name evidence="1" type="ORF">Rleg4DRAFT_1435</name>
</gene>
<sequence>MGIVPLSEIRSTSVNTAARLWFMPCWLVNEISNGRGHDPPKTTITGVSPRDVFRLASALLGGYPRRRFAGHDEGVA</sequence>
<organism evidence="1 2">
    <name type="scientific">Rhizobium leguminosarum bv. trifolii WSM2297</name>
    <dbReference type="NCBI Taxonomy" id="754762"/>
    <lineage>
        <taxon>Bacteria</taxon>
        <taxon>Pseudomonadati</taxon>
        <taxon>Pseudomonadota</taxon>
        <taxon>Alphaproteobacteria</taxon>
        <taxon>Hyphomicrobiales</taxon>
        <taxon>Rhizobiaceae</taxon>
        <taxon>Rhizobium/Agrobacterium group</taxon>
        <taxon>Rhizobium</taxon>
    </lineage>
</organism>
<evidence type="ECO:0000313" key="2">
    <source>
        <dbReference type="Proteomes" id="UP000005732"/>
    </source>
</evidence>
<dbReference type="Proteomes" id="UP000005732">
    <property type="component" value="Unassembled WGS sequence"/>
</dbReference>
<proteinExistence type="predicted"/>
<dbReference type="HOGENOM" id="CLU_2651978_0_0_5"/>
<dbReference type="EMBL" id="JH719395">
    <property type="protein sequence ID" value="EJC79833.1"/>
    <property type="molecule type" value="Genomic_DNA"/>
</dbReference>
<name>J0W3W3_RHILT</name>
<protein>
    <submittedName>
        <fullName evidence="1">Uncharacterized protein</fullName>
    </submittedName>
</protein>